<evidence type="ECO:0000256" key="3">
    <source>
        <dbReference type="ARBA" id="ARBA00022448"/>
    </source>
</evidence>
<feature type="transmembrane region" description="Helical" evidence="8">
    <location>
        <begin position="97"/>
        <end position="119"/>
    </location>
</feature>
<dbReference type="EMBL" id="LAXI01000072">
    <property type="protein sequence ID" value="KRS10529.1"/>
    <property type="molecule type" value="Genomic_DNA"/>
</dbReference>
<dbReference type="InterPro" id="IPR002657">
    <property type="entry name" value="BilAc:Na_symport/Acr3"/>
</dbReference>
<dbReference type="GO" id="GO:0005886">
    <property type="term" value="C:plasma membrane"/>
    <property type="evidence" value="ECO:0007669"/>
    <property type="project" value="UniProtKB-SubCell"/>
</dbReference>
<evidence type="ECO:0000256" key="6">
    <source>
        <dbReference type="ARBA" id="ARBA00022989"/>
    </source>
</evidence>
<feature type="transmembrane region" description="Helical" evidence="8">
    <location>
        <begin position="12"/>
        <end position="31"/>
    </location>
</feature>
<proteinExistence type="inferred from homology"/>
<dbReference type="Pfam" id="PF01758">
    <property type="entry name" value="SBF"/>
    <property type="match status" value="1"/>
</dbReference>
<sequence>MKLQNLERHQTWIYLAAILSGLVLGALAPGISGVFEALLWPVLGFMLFTTFAQMPLAHLPRAARDRRFIGAMLIGNFVLVPLLVWGLIAFLPDDPALRLGVLVVLLVPCTDWFITFAHLGRGDAVRAATATPILLAVQFACLPLFLWLFLGDAFLELLAADRIAAVFAALILLPLTAAFLLERWAEARPERAAIVNRLAWLPVPLLAVVVFLIAASQVDAVRDALPVLAQVARVYVAYLVAAAFLGAATGRAAGLPTSGRRTVIFSLGTRNSFVVLPLVLALGPEWNVAALVIVFQSLVELFGMAAYVWIVPRYLVPEHAAITQDSAGNE</sequence>
<accession>A0A0T5NNY1</accession>
<keyword evidence="5 8" id="KW-0812">Transmembrane</keyword>
<feature type="transmembrane region" description="Helical" evidence="8">
    <location>
        <begin position="288"/>
        <end position="310"/>
    </location>
</feature>
<evidence type="ECO:0000256" key="1">
    <source>
        <dbReference type="ARBA" id="ARBA00004651"/>
    </source>
</evidence>
<keyword evidence="7 8" id="KW-0472">Membrane</keyword>
<dbReference type="PANTHER" id="PTHR43057:SF1">
    <property type="entry name" value="ARSENICAL-RESISTANCE PROTEIN 3"/>
    <property type="match status" value="1"/>
</dbReference>
<evidence type="ECO:0000313" key="10">
    <source>
        <dbReference type="EMBL" id="QEW30005.1"/>
    </source>
</evidence>
<protein>
    <submittedName>
        <fullName evidence="10">Bile acid transporter</fullName>
    </submittedName>
    <submittedName>
        <fullName evidence="9">Bile acid:sodium symporter</fullName>
    </submittedName>
</protein>
<feature type="transmembrane region" description="Helical" evidence="8">
    <location>
        <begin position="131"/>
        <end position="150"/>
    </location>
</feature>
<reference evidence="9 11" key="1">
    <citation type="submission" date="2015-04" db="EMBL/GenBank/DDBJ databases">
        <title>The draft genome sequence of Roseovarius indicus B108T.</title>
        <authorList>
            <person name="Li G."/>
            <person name="Lai Q."/>
            <person name="Shao Z."/>
            <person name="Yan P."/>
        </authorList>
    </citation>
    <scope>NUCLEOTIDE SEQUENCE [LARGE SCALE GENOMIC DNA]</scope>
    <source>
        <strain evidence="9 11">B108</strain>
    </source>
</reference>
<evidence type="ECO:0000256" key="4">
    <source>
        <dbReference type="ARBA" id="ARBA00022475"/>
    </source>
</evidence>
<feature type="transmembrane region" description="Helical" evidence="8">
    <location>
        <begin position="68"/>
        <end position="91"/>
    </location>
</feature>
<dbReference type="GO" id="GO:0015104">
    <property type="term" value="F:antimonite transmembrane transporter activity"/>
    <property type="evidence" value="ECO:0007669"/>
    <property type="project" value="TreeGrafter"/>
</dbReference>
<dbReference type="OrthoDB" id="3254016at2"/>
<keyword evidence="3" id="KW-0813">Transport</keyword>
<keyword evidence="6 8" id="KW-1133">Transmembrane helix</keyword>
<dbReference type="GO" id="GO:0015105">
    <property type="term" value="F:arsenite transmembrane transporter activity"/>
    <property type="evidence" value="ECO:0007669"/>
    <property type="project" value="TreeGrafter"/>
</dbReference>
<dbReference type="EMBL" id="CP031600">
    <property type="protein sequence ID" value="QEW30005.1"/>
    <property type="molecule type" value="Genomic_DNA"/>
</dbReference>
<reference evidence="10 12" key="2">
    <citation type="submission" date="2018-08" db="EMBL/GenBank/DDBJ databases">
        <title>Genetic Globetrotter - A new plasmid hitch-hiking vast phylogenetic and geographic distances.</title>
        <authorList>
            <person name="Vollmers J."/>
            <person name="Petersen J."/>
        </authorList>
    </citation>
    <scope>NUCLEOTIDE SEQUENCE [LARGE SCALE GENOMIC DNA]</scope>
    <source>
        <strain evidence="10 12">DSM 26383</strain>
        <plasmid evidence="10">pRIdsm_02</plasmid>
        <plasmid evidence="12">pridsm_02</plasmid>
    </source>
</reference>
<gene>
    <name evidence="10" type="ORF">RIdsm_05851</name>
    <name evidence="9" type="ORF">XM52_29030</name>
</gene>
<dbReference type="GO" id="GO:0015297">
    <property type="term" value="F:antiporter activity"/>
    <property type="evidence" value="ECO:0007669"/>
    <property type="project" value="InterPro"/>
</dbReference>
<evidence type="ECO:0000256" key="8">
    <source>
        <dbReference type="SAM" id="Phobius"/>
    </source>
</evidence>
<keyword evidence="10" id="KW-0614">Plasmid</keyword>
<dbReference type="Proteomes" id="UP000325785">
    <property type="component" value="Plasmid pRIdsm_02"/>
</dbReference>
<evidence type="ECO:0000313" key="11">
    <source>
        <dbReference type="Proteomes" id="UP000051401"/>
    </source>
</evidence>
<dbReference type="RefSeq" id="WP_057822079.1">
    <property type="nucleotide sequence ID" value="NZ_CP031600.1"/>
</dbReference>
<geneLocation type="plasmid" evidence="12">
    <name>pridsm_02</name>
</geneLocation>
<comment type="subcellular location">
    <subcellularLocation>
        <location evidence="1">Cell membrane</location>
        <topology evidence="1">Multi-pass membrane protein</topology>
    </subcellularLocation>
</comment>
<feature type="transmembrane region" description="Helical" evidence="8">
    <location>
        <begin position="37"/>
        <end position="56"/>
    </location>
</feature>
<keyword evidence="11" id="KW-1185">Reference proteome</keyword>
<dbReference type="KEGG" id="rid:RIdsm_05851"/>
<dbReference type="AlphaFoldDB" id="A0A0T5NNY1"/>
<evidence type="ECO:0000313" key="12">
    <source>
        <dbReference type="Proteomes" id="UP000325785"/>
    </source>
</evidence>
<dbReference type="STRING" id="540747.SAMN04488031_1521"/>
<evidence type="ECO:0000313" key="9">
    <source>
        <dbReference type="EMBL" id="KRS10529.1"/>
    </source>
</evidence>
<evidence type="ECO:0000256" key="2">
    <source>
        <dbReference type="ARBA" id="ARBA00010110"/>
    </source>
</evidence>
<geneLocation type="plasmid" evidence="10">
    <name>pRIdsm_02</name>
</geneLocation>
<dbReference type="InterPro" id="IPR004706">
    <property type="entry name" value="Arsenical-R_Acr3"/>
</dbReference>
<dbReference type="PANTHER" id="PTHR43057">
    <property type="entry name" value="ARSENITE EFFLUX TRANSPORTER"/>
    <property type="match status" value="1"/>
</dbReference>
<feature type="transmembrane region" description="Helical" evidence="8">
    <location>
        <begin position="262"/>
        <end position="282"/>
    </location>
</feature>
<dbReference type="InterPro" id="IPR038770">
    <property type="entry name" value="Na+/solute_symporter_sf"/>
</dbReference>
<evidence type="ECO:0000256" key="7">
    <source>
        <dbReference type="ARBA" id="ARBA00023136"/>
    </source>
</evidence>
<name>A0A0T5NNY1_9RHOB</name>
<dbReference type="Proteomes" id="UP000051401">
    <property type="component" value="Unassembled WGS sequence"/>
</dbReference>
<evidence type="ECO:0000256" key="5">
    <source>
        <dbReference type="ARBA" id="ARBA00022692"/>
    </source>
</evidence>
<feature type="transmembrane region" description="Helical" evidence="8">
    <location>
        <begin position="193"/>
        <end position="215"/>
    </location>
</feature>
<comment type="similarity">
    <text evidence="2">Belongs to the arsenical resistance-3 (ACR3) (TC 2.A.59) family.</text>
</comment>
<keyword evidence="4" id="KW-1003">Cell membrane</keyword>
<feature type="transmembrane region" description="Helical" evidence="8">
    <location>
        <begin position="227"/>
        <end position="250"/>
    </location>
</feature>
<dbReference type="PATRIC" id="fig|540747.5.peg.5817"/>
<organism evidence="9 11">
    <name type="scientific">Roseovarius indicus</name>
    <dbReference type="NCBI Taxonomy" id="540747"/>
    <lineage>
        <taxon>Bacteria</taxon>
        <taxon>Pseudomonadati</taxon>
        <taxon>Pseudomonadota</taxon>
        <taxon>Alphaproteobacteria</taxon>
        <taxon>Rhodobacterales</taxon>
        <taxon>Roseobacteraceae</taxon>
        <taxon>Roseovarius</taxon>
    </lineage>
</organism>
<feature type="transmembrane region" description="Helical" evidence="8">
    <location>
        <begin position="162"/>
        <end position="181"/>
    </location>
</feature>
<dbReference type="Gene3D" id="1.20.1530.20">
    <property type="match status" value="1"/>
</dbReference>